<evidence type="ECO:0000256" key="13">
    <source>
        <dbReference type="ARBA" id="ARBA00051626"/>
    </source>
</evidence>
<dbReference type="EC" id="3.4.22.61" evidence="14"/>
<dbReference type="InterPro" id="IPR015917">
    <property type="entry name" value="Pept_C14A"/>
</dbReference>
<dbReference type="GO" id="GO:0032991">
    <property type="term" value="C:protein-containing complex"/>
    <property type="evidence" value="ECO:0007669"/>
    <property type="project" value="UniProtKB-ARBA"/>
</dbReference>
<keyword evidence="8" id="KW-0677">Repeat</keyword>
<keyword evidence="21" id="KW-1185">Reference proteome</keyword>
<dbReference type="GO" id="GO:0005634">
    <property type="term" value="C:nucleus"/>
    <property type="evidence" value="ECO:0007669"/>
    <property type="project" value="UniProtKB-SubCell"/>
</dbReference>
<evidence type="ECO:0000259" key="18">
    <source>
        <dbReference type="PROSITE" id="PS50207"/>
    </source>
</evidence>
<dbReference type="InParanoid" id="A0A673BE27"/>
<reference evidence="20" key="2">
    <citation type="submission" date="2025-08" db="UniProtKB">
        <authorList>
            <consortium name="Ensembl"/>
        </authorList>
    </citation>
    <scope>IDENTIFICATION</scope>
</reference>
<dbReference type="SUPFAM" id="SSF52129">
    <property type="entry name" value="Caspase-like"/>
    <property type="match status" value="1"/>
</dbReference>
<dbReference type="PROSITE" id="PS01121">
    <property type="entry name" value="CASPASE_HIS"/>
    <property type="match status" value="1"/>
</dbReference>
<dbReference type="AlphaFoldDB" id="A0A673BE27"/>
<dbReference type="Proteomes" id="UP000472271">
    <property type="component" value="Chromosome 21"/>
</dbReference>
<accession>A0A673BE27</accession>
<evidence type="ECO:0000256" key="12">
    <source>
        <dbReference type="ARBA" id="ARBA00023242"/>
    </source>
</evidence>
<dbReference type="InterPro" id="IPR029030">
    <property type="entry name" value="Caspase-like_dom_sf"/>
</dbReference>
<feature type="domain" description="Caspase family p10" evidence="18">
    <location>
        <begin position="456"/>
        <end position="543"/>
    </location>
</feature>
<dbReference type="PANTHER" id="PTHR48169:SF7">
    <property type="entry name" value="CASPASE 10"/>
    <property type="match status" value="1"/>
</dbReference>
<dbReference type="PROSITE" id="PS50208">
    <property type="entry name" value="CASPASE_P20"/>
    <property type="match status" value="1"/>
</dbReference>
<dbReference type="FunFam" id="1.10.533.10:FF:000016">
    <property type="entry name" value="CASP8 and FADD-like apoptosis regulator"/>
    <property type="match status" value="1"/>
</dbReference>
<evidence type="ECO:0000256" key="9">
    <source>
        <dbReference type="ARBA" id="ARBA00022801"/>
    </source>
</evidence>
<dbReference type="Gene3D" id="3.40.50.1460">
    <property type="match status" value="1"/>
</dbReference>
<comment type="similarity">
    <text evidence="3 16">Belongs to the peptidase C14A family.</text>
</comment>
<feature type="domain" description="Caspase family p20" evidence="19">
    <location>
        <begin position="306"/>
        <end position="432"/>
    </location>
</feature>
<dbReference type="Pfam" id="PF01335">
    <property type="entry name" value="DED"/>
    <property type="match status" value="2"/>
</dbReference>
<keyword evidence="7" id="KW-0053">Apoptosis</keyword>
<evidence type="ECO:0000256" key="6">
    <source>
        <dbReference type="ARBA" id="ARBA00022670"/>
    </source>
</evidence>
<dbReference type="InterPro" id="IPR016129">
    <property type="entry name" value="Caspase_his_AS"/>
</dbReference>
<protein>
    <recommendedName>
        <fullName evidence="15">Caspase-8</fullName>
        <ecNumber evidence="14">3.4.22.61</ecNumber>
    </recommendedName>
</protein>
<dbReference type="InterPro" id="IPR033139">
    <property type="entry name" value="Caspase_cys_AS"/>
</dbReference>
<dbReference type="SMART" id="SM00115">
    <property type="entry name" value="CASc"/>
    <property type="match status" value="1"/>
</dbReference>
<proteinExistence type="inferred from homology"/>
<keyword evidence="9" id="KW-0378">Hydrolase</keyword>
<dbReference type="PRINTS" id="PR00376">
    <property type="entry name" value="IL1BCENZYME"/>
</dbReference>
<dbReference type="GO" id="GO:0043065">
    <property type="term" value="P:positive regulation of apoptotic process"/>
    <property type="evidence" value="ECO:0007669"/>
    <property type="project" value="UniProtKB-ARBA"/>
</dbReference>
<evidence type="ECO:0000259" key="19">
    <source>
        <dbReference type="PROSITE" id="PS50208"/>
    </source>
</evidence>
<dbReference type="GO" id="GO:0006508">
    <property type="term" value="P:proteolysis"/>
    <property type="evidence" value="ECO:0007669"/>
    <property type="project" value="UniProtKB-KW"/>
</dbReference>
<dbReference type="CDD" id="cd00032">
    <property type="entry name" value="CASc"/>
    <property type="match status" value="1"/>
</dbReference>
<keyword evidence="5" id="KW-0597">Phosphoprotein</keyword>
<organism evidence="20 21">
    <name type="scientific">Sphaeramia orbicularis</name>
    <name type="common">orbiculate cardinalfish</name>
    <dbReference type="NCBI Taxonomy" id="375764"/>
    <lineage>
        <taxon>Eukaryota</taxon>
        <taxon>Metazoa</taxon>
        <taxon>Chordata</taxon>
        <taxon>Craniata</taxon>
        <taxon>Vertebrata</taxon>
        <taxon>Euteleostomi</taxon>
        <taxon>Actinopterygii</taxon>
        <taxon>Neopterygii</taxon>
        <taxon>Teleostei</taxon>
        <taxon>Neoteleostei</taxon>
        <taxon>Acanthomorphata</taxon>
        <taxon>Gobiaria</taxon>
        <taxon>Kurtiformes</taxon>
        <taxon>Apogonoidei</taxon>
        <taxon>Apogonidae</taxon>
        <taxon>Apogoninae</taxon>
        <taxon>Sphaeramia</taxon>
    </lineage>
</organism>
<dbReference type="InterPro" id="IPR002138">
    <property type="entry name" value="Pept_C14_p10"/>
</dbReference>
<name>A0A673BE27_9TELE</name>
<dbReference type="GO" id="GO:0004197">
    <property type="term" value="F:cysteine-type endopeptidase activity"/>
    <property type="evidence" value="ECO:0007669"/>
    <property type="project" value="InterPro"/>
</dbReference>
<dbReference type="InterPro" id="IPR001875">
    <property type="entry name" value="DED_dom"/>
</dbReference>
<evidence type="ECO:0000256" key="15">
    <source>
        <dbReference type="ARBA" id="ARBA00068172"/>
    </source>
</evidence>
<dbReference type="Gene3D" id="1.10.533.10">
    <property type="entry name" value="Death Domain, Fas"/>
    <property type="match status" value="2"/>
</dbReference>
<keyword evidence="11" id="KW-0865">Zymogen</keyword>
<dbReference type="SUPFAM" id="SSF47986">
    <property type="entry name" value="DEATH domain"/>
    <property type="match status" value="2"/>
</dbReference>
<dbReference type="Pfam" id="PF00656">
    <property type="entry name" value="Peptidase_C14"/>
    <property type="match status" value="1"/>
</dbReference>
<dbReference type="PANTHER" id="PTHR48169">
    <property type="entry name" value="DED DOMAIN-CONTAINING PROTEIN"/>
    <property type="match status" value="1"/>
</dbReference>
<evidence type="ECO:0000313" key="21">
    <source>
        <dbReference type="Proteomes" id="UP000472271"/>
    </source>
</evidence>
<keyword evidence="4" id="KW-0963">Cytoplasm</keyword>
<reference evidence="20" key="3">
    <citation type="submission" date="2025-09" db="UniProtKB">
        <authorList>
            <consortium name="Ensembl"/>
        </authorList>
    </citation>
    <scope>IDENTIFICATION</scope>
</reference>
<reference evidence="20" key="1">
    <citation type="submission" date="2019-06" db="EMBL/GenBank/DDBJ databases">
        <authorList>
            <consortium name="Wellcome Sanger Institute Data Sharing"/>
        </authorList>
    </citation>
    <scope>NUCLEOTIDE SEQUENCE [LARGE SCALE GENOMIC DNA]</scope>
</reference>
<evidence type="ECO:0000256" key="3">
    <source>
        <dbReference type="ARBA" id="ARBA00010134"/>
    </source>
</evidence>
<comment type="catalytic activity">
    <reaction evidence="13">
        <text>Strict requirement for Asp at position P1 and has a preferred cleavage sequence of (Leu/Asp/Val)-Glu-Thr-Asp-|-(Gly/Ser/Ala).</text>
        <dbReference type="EC" id="3.4.22.61"/>
    </reaction>
</comment>
<dbReference type="GO" id="GO:0051604">
    <property type="term" value="P:protein maturation"/>
    <property type="evidence" value="ECO:0007669"/>
    <property type="project" value="UniProtKB-ARBA"/>
</dbReference>
<evidence type="ECO:0000256" key="11">
    <source>
        <dbReference type="ARBA" id="ARBA00023145"/>
    </source>
</evidence>
<evidence type="ECO:0000259" key="17">
    <source>
        <dbReference type="PROSITE" id="PS50168"/>
    </source>
</evidence>
<dbReference type="PROSITE" id="PS50168">
    <property type="entry name" value="DED"/>
    <property type="match status" value="2"/>
</dbReference>
<gene>
    <name evidence="20" type="primary">casp10</name>
</gene>
<dbReference type="CDD" id="cd08334">
    <property type="entry name" value="DED_Caspase_8_10_r2"/>
    <property type="match status" value="1"/>
</dbReference>
<keyword evidence="10" id="KW-0788">Thiol protease</keyword>
<dbReference type="InterPro" id="IPR011600">
    <property type="entry name" value="Pept_C14_caspase"/>
</dbReference>
<dbReference type="InterPro" id="IPR011029">
    <property type="entry name" value="DEATH-like_dom_sf"/>
</dbReference>
<keyword evidence="12" id="KW-0539">Nucleus</keyword>
<evidence type="ECO:0000256" key="14">
    <source>
        <dbReference type="ARBA" id="ARBA00066479"/>
    </source>
</evidence>
<sequence>MDFQRLLLQVGKALRRDEVRAMVFLCTDHLNRNLTSVDSSNDLFSCLVDEGLLSQESPDLLVELLTTIQRTRLLRELRLTERASMTADLISPYRKLLYNLSESLTEEDLRNIKFLLKDDLPRRKLEENVTTLEVFMEMEHQDLLGDTNLDLLQRIIESVCPMLKEKIICCKEQQAIYISSTVQQMRRPRSMSCPSDQTQDKIPKMLVCGRSASNEMSELPPLSKMALNSSNTSVDFTSRFNSGDSGVFSHELSDLSSCASSKDESDTFGVSPEDRTSKDQTFTKVQLEAVVTMSEGLGTYPMTGVKRGICLIINNYDFSNSIESLKMREGTKYDLSSLGVVFEWLGFDIEVHNNCTREQMLTVVRQLSSRDHSQMDCVVCCILSHGLEGGVYGVDGRPVKLMELTEPFNGSRCPSLVEKPKLFFIQACQGTIEQKAVVIQTDGPEPTMVCCDAVQIRESIPCDADFLQALATVPSFVSYRERTHGTWFIQTLCQNLVQMVPRGYDLVSILTKVNADVSQRTDSKGEKKQMPQPAFSLRKKVIFPIPTARPPSLLH</sequence>
<dbReference type="GO" id="GO:0006915">
    <property type="term" value="P:apoptotic process"/>
    <property type="evidence" value="ECO:0007669"/>
    <property type="project" value="UniProtKB-KW"/>
</dbReference>
<dbReference type="GO" id="GO:0005737">
    <property type="term" value="C:cytoplasm"/>
    <property type="evidence" value="ECO:0007669"/>
    <property type="project" value="UniProtKB-SubCell"/>
</dbReference>
<dbReference type="OrthoDB" id="6114029at2759"/>
<evidence type="ECO:0000256" key="10">
    <source>
        <dbReference type="ARBA" id="ARBA00022807"/>
    </source>
</evidence>
<dbReference type="PROSITE" id="PS50207">
    <property type="entry name" value="CASPASE_P10"/>
    <property type="match status" value="1"/>
</dbReference>
<dbReference type="FunFam" id="3.40.50.1460:FF:000008">
    <property type="entry name" value="caspase-8 isoform X1"/>
    <property type="match status" value="1"/>
</dbReference>
<evidence type="ECO:0000256" key="7">
    <source>
        <dbReference type="ARBA" id="ARBA00022703"/>
    </source>
</evidence>
<dbReference type="Ensembl" id="ENSSORT00005041061.1">
    <property type="protein sequence ID" value="ENSSORP00005040025.1"/>
    <property type="gene ID" value="ENSSORG00005018669.1"/>
</dbReference>
<dbReference type="SMART" id="SM00031">
    <property type="entry name" value="DED"/>
    <property type="match status" value="2"/>
</dbReference>
<evidence type="ECO:0000256" key="5">
    <source>
        <dbReference type="ARBA" id="ARBA00022553"/>
    </source>
</evidence>
<feature type="domain" description="DED" evidence="17">
    <location>
        <begin position="92"/>
        <end position="159"/>
    </location>
</feature>
<evidence type="ECO:0000256" key="2">
    <source>
        <dbReference type="ARBA" id="ARBA00004496"/>
    </source>
</evidence>
<comment type="subcellular location">
    <subcellularLocation>
        <location evidence="2">Cytoplasm</location>
    </subcellularLocation>
    <subcellularLocation>
        <location evidence="1">Nucleus</location>
    </subcellularLocation>
</comment>
<evidence type="ECO:0000256" key="16">
    <source>
        <dbReference type="RuleBase" id="RU003971"/>
    </source>
</evidence>
<dbReference type="PROSITE" id="PS01122">
    <property type="entry name" value="CASPASE_CYS"/>
    <property type="match status" value="1"/>
</dbReference>
<dbReference type="GO" id="GO:0005886">
    <property type="term" value="C:plasma membrane"/>
    <property type="evidence" value="ECO:0007669"/>
    <property type="project" value="UniProtKB-ARBA"/>
</dbReference>
<dbReference type="InterPro" id="IPR001309">
    <property type="entry name" value="Pept_C14_p20"/>
</dbReference>
<evidence type="ECO:0000256" key="1">
    <source>
        <dbReference type="ARBA" id="ARBA00004123"/>
    </source>
</evidence>
<evidence type="ECO:0000256" key="4">
    <source>
        <dbReference type="ARBA" id="ARBA00022490"/>
    </source>
</evidence>
<keyword evidence="6" id="KW-0645">Protease</keyword>
<evidence type="ECO:0000313" key="20">
    <source>
        <dbReference type="Ensembl" id="ENSSORP00005040025.1"/>
    </source>
</evidence>
<evidence type="ECO:0000256" key="8">
    <source>
        <dbReference type="ARBA" id="ARBA00022737"/>
    </source>
</evidence>
<feature type="domain" description="DED" evidence="17">
    <location>
        <begin position="2"/>
        <end position="79"/>
    </location>
</feature>